<feature type="compositionally biased region" description="Basic and acidic residues" evidence="1">
    <location>
        <begin position="82"/>
        <end position="99"/>
    </location>
</feature>
<accession>A0A5B6W574</accession>
<feature type="region of interest" description="Disordered" evidence="1">
    <location>
        <begin position="73"/>
        <end position="126"/>
    </location>
</feature>
<dbReference type="Proteomes" id="UP000325315">
    <property type="component" value="Unassembled WGS sequence"/>
</dbReference>
<dbReference type="EMBL" id="SMMG02000004">
    <property type="protein sequence ID" value="KAA3476405.1"/>
    <property type="molecule type" value="Genomic_DNA"/>
</dbReference>
<evidence type="ECO:0000256" key="1">
    <source>
        <dbReference type="SAM" id="MobiDB-lite"/>
    </source>
</evidence>
<keyword evidence="3" id="KW-1185">Reference proteome</keyword>
<protein>
    <submittedName>
        <fullName evidence="2">Uncharacterized protein</fullName>
    </submittedName>
</protein>
<name>A0A5B6W574_9ROSI</name>
<reference evidence="2" key="1">
    <citation type="submission" date="2019-08" db="EMBL/GenBank/DDBJ databases">
        <authorList>
            <person name="Liu F."/>
        </authorList>
    </citation>
    <scope>NUCLEOTIDE SEQUENCE [LARGE SCALE GENOMIC DNA]</scope>
    <source>
        <strain evidence="2">PA1801</strain>
        <tissue evidence="2">Leaf</tissue>
    </source>
</reference>
<comment type="caution">
    <text evidence="2">The sequence shown here is derived from an EMBL/GenBank/DDBJ whole genome shotgun (WGS) entry which is preliminary data.</text>
</comment>
<gene>
    <name evidence="2" type="ORF">EPI10_010388</name>
</gene>
<sequence length="142" mass="16214">MDGMWAMLGQSSPLTFSQRLCRWGHATILSVSSAVRLRIPWGNDIKLQQFPIANLLSKVRFRREERCWILLGNEGNSGHSRINKEDKPRNPCTGRDTRLLQKVKYKSSKELSSPSGNSLKLLIRREGTHSPNIKDLKEAQFP</sequence>
<evidence type="ECO:0000313" key="3">
    <source>
        <dbReference type="Proteomes" id="UP000325315"/>
    </source>
</evidence>
<evidence type="ECO:0000313" key="2">
    <source>
        <dbReference type="EMBL" id="KAA3476405.1"/>
    </source>
</evidence>
<proteinExistence type="predicted"/>
<organism evidence="2 3">
    <name type="scientific">Gossypium australe</name>
    <dbReference type="NCBI Taxonomy" id="47621"/>
    <lineage>
        <taxon>Eukaryota</taxon>
        <taxon>Viridiplantae</taxon>
        <taxon>Streptophyta</taxon>
        <taxon>Embryophyta</taxon>
        <taxon>Tracheophyta</taxon>
        <taxon>Spermatophyta</taxon>
        <taxon>Magnoliopsida</taxon>
        <taxon>eudicotyledons</taxon>
        <taxon>Gunneridae</taxon>
        <taxon>Pentapetalae</taxon>
        <taxon>rosids</taxon>
        <taxon>malvids</taxon>
        <taxon>Malvales</taxon>
        <taxon>Malvaceae</taxon>
        <taxon>Malvoideae</taxon>
        <taxon>Gossypium</taxon>
    </lineage>
</organism>
<dbReference type="AlphaFoldDB" id="A0A5B6W574"/>